<evidence type="ECO:0000313" key="1">
    <source>
        <dbReference type="EMBL" id="KAJ4947421.1"/>
    </source>
</evidence>
<evidence type="ECO:0000313" key="2">
    <source>
        <dbReference type="Proteomes" id="UP001219934"/>
    </source>
</evidence>
<dbReference type="Proteomes" id="UP001219934">
    <property type="component" value="Unassembled WGS sequence"/>
</dbReference>
<sequence>MVLPPESVLLMPSCLSEQDQDDWLERRERNQMRSWSIKSLLPATVTLTPADTAGSTAGERVITVLHSLLFCTTGVKNNLLCDLTEP</sequence>
<reference evidence="1" key="1">
    <citation type="submission" date="2022-11" db="EMBL/GenBank/DDBJ databases">
        <title>Chromosome-level genome of Pogonophryne albipinna.</title>
        <authorList>
            <person name="Jo E."/>
        </authorList>
    </citation>
    <scope>NUCLEOTIDE SEQUENCE</scope>
    <source>
        <strain evidence="1">SGF0006</strain>
        <tissue evidence="1">Muscle</tissue>
    </source>
</reference>
<organism evidence="1 2">
    <name type="scientific">Pogonophryne albipinna</name>
    <dbReference type="NCBI Taxonomy" id="1090488"/>
    <lineage>
        <taxon>Eukaryota</taxon>
        <taxon>Metazoa</taxon>
        <taxon>Chordata</taxon>
        <taxon>Craniata</taxon>
        <taxon>Vertebrata</taxon>
        <taxon>Euteleostomi</taxon>
        <taxon>Actinopterygii</taxon>
        <taxon>Neopterygii</taxon>
        <taxon>Teleostei</taxon>
        <taxon>Neoteleostei</taxon>
        <taxon>Acanthomorphata</taxon>
        <taxon>Eupercaria</taxon>
        <taxon>Perciformes</taxon>
        <taxon>Notothenioidei</taxon>
        <taxon>Pogonophryne</taxon>
    </lineage>
</organism>
<dbReference type="AlphaFoldDB" id="A0AAD6BLI8"/>
<protein>
    <submittedName>
        <fullName evidence="1">Uncharacterized protein</fullName>
    </submittedName>
</protein>
<gene>
    <name evidence="1" type="ORF">JOQ06_009456</name>
</gene>
<dbReference type="EMBL" id="JAPTMU010000002">
    <property type="protein sequence ID" value="KAJ4947421.1"/>
    <property type="molecule type" value="Genomic_DNA"/>
</dbReference>
<proteinExistence type="predicted"/>
<name>A0AAD6BLI8_9TELE</name>
<comment type="caution">
    <text evidence="1">The sequence shown here is derived from an EMBL/GenBank/DDBJ whole genome shotgun (WGS) entry which is preliminary data.</text>
</comment>
<keyword evidence="2" id="KW-1185">Reference proteome</keyword>
<accession>A0AAD6BLI8</accession>